<dbReference type="GO" id="GO:1902201">
    <property type="term" value="P:negative regulation of bacterial-type flagellum-dependent cell motility"/>
    <property type="evidence" value="ECO:0007669"/>
    <property type="project" value="TreeGrafter"/>
</dbReference>
<dbReference type="InterPro" id="IPR029787">
    <property type="entry name" value="Nucleotide_cyclase"/>
</dbReference>
<dbReference type="CDD" id="cd01949">
    <property type="entry name" value="GGDEF"/>
    <property type="match status" value="1"/>
</dbReference>
<sequence length="531" mass="59743">MLLANSEIQAVRGNPHSDLSLENFCRQSFSQVSAKCAMIALLLVDDQSLYLLAKSTQASDFVFYSQPESVIQQTDIPLGDCYAVIHGEKTLPHIAPIFVGNQIRGLLVVEQQAHNFPFADILKPLPLHLDNYCLHLKVIDSQQQLLRQEGLLQQAQQQNLFFSQLLKELHQLTIELSKLDSLDELYHYTVKAGISRLGIDRMALFIMDKEQDTYYGTYGTTETGDVADESYFQNKIPNVPFVQEALTRKDYLSIWHNASILHNSQEIGVGWNAMVALWHGDETIGWIACDNFINKQPLGDHQKEVLILLAASVAQMIMRKQAEEQVIQLNKDLELRVRERTAELAEAYQALSDANNALRLVSSMDSLTGLANRREFDEHLDTQWSLALKQKSSLSLIMIDVDFFKQYNDTFGHQEGDVCLQQIANELKSCINEKSDLIARYGGEEIVLLCPELTTAQTAAMAEMCRKKIARLNISHPVIGIEDKVTISAGYVCLTPVNGMPNKNIIRIADQALYQAKQTGRNNTVQAMITD</sequence>
<comment type="caution">
    <text evidence="6">The sequence shown here is derived from an EMBL/GenBank/DDBJ whole genome shotgun (WGS) entry which is preliminary data.</text>
</comment>
<evidence type="ECO:0000259" key="5">
    <source>
        <dbReference type="PROSITE" id="PS50887"/>
    </source>
</evidence>
<dbReference type="GO" id="GO:0052621">
    <property type="term" value="F:diguanylate cyclase activity"/>
    <property type="evidence" value="ECO:0007669"/>
    <property type="project" value="UniProtKB-EC"/>
</dbReference>
<dbReference type="InterPro" id="IPR029016">
    <property type="entry name" value="GAF-like_dom_sf"/>
</dbReference>
<dbReference type="FunFam" id="3.30.70.270:FF:000001">
    <property type="entry name" value="Diguanylate cyclase domain protein"/>
    <property type="match status" value="1"/>
</dbReference>
<dbReference type="OrthoDB" id="9803824at2"/>
<dbReference type="SUPFAM" id="SSF55073">
    <property type="entry name" value="Nucleotide cyclase"/>
    <property type="match status" value="1"/>
</dbReference>
<feature type="domain" description="GGDEF" evidence="5">
    <location>
        <begin position="392"/>
        <end position="529"/>
    </location>
</feature>
<evidence type="ECO:0000256" key="3">
    <source>
        <dbReference type="ARBA" id="ARBA00034247"/>
    </source>
</evidence>
<reference evidence="6 7" key="1">
    <citation type="submission" date="2018-09" db="EMBL/GenBank/DDBJ databases">
        <authorList>
            <person name="Wang F."/>
        </authorList>
    </citation>
    <scope>NUCLEOTIDE SEQUENCE [LARGE SCALE GENOMIC DNA]</scope>
    <source>
        <strain evidence="6 7">PLHSC7-2</strain>
    </source>
</reference>
<dbReference type="EC" id="2.7.7.65" evidence="2"/>
<dbReference type="PANTHER" id="PTHR45138">
    <property type="entry name" value="REGULATORY COMPONENTS OF SENSORY TRANSDUCTION SYSTEM"/>
    <property type="match status" value="1"/>
</dbReference>
<dbReference type="Gene3D" id="3.30.450.40">
    <property type="match status" value="1"/>
</dbReference>
<keyword evidence="4" id="KW-0175">Coiled coil</keyword>
<dbReference type="InterPro" id="IPR050469">
    <property type="entry name" value="Diguanylate_Cyclase"/>
</dbReference>
<dbReference type="InterPro" id="IPR000160">
    <property type="entry name" value="GGDEF_dom"/>
</dbReference>
<evidence type="ECO:0000313" key="7">
    <source>
        <dbReference type="Proteomes" id="UP000283255"/>
    </source>
</evidence>
<dbReference type="Proteomes" id="UP000283255">
    <property type="component" value="Unassembled WGS sequence"/>
</dbReference>
<dbReference type="GO" id="GO:0005886">
    <property type="term" value="C:plasma membrane"/>
    <property type="evidence" value="ECO:0007669"/>
    <property type="project" value="TreeGrafter"/>
</dbReference>
<organism evidence="6 7">
    <name type="scientific">Motilimonas pumila</name>
    <dbReference type="NCBI Taxonomy" id="2303987"/>
    <lineage>
        <taxon>Bacteria</taxon>
        <taxon>Pseudomonadati</taxon>
        <taxon>Pseudomonadota</taxon>
        <taxon>Gammaproteobacteria</taxon>
        <taxon>Alteromonadales</taxon>
        <taxon>Alteromonadales genera incertae sedis</taxon>
        <taxon>Motilimonas</taxon>
    </lineage>
</organism>
<comment type="catalytic activity">
    <reaction evidence="3">
        <text>2 GTP = 3',3'-c-di-GMP + 2 diphosphate</text>
        <dbReference type="Rhea" id="RHEA:24898"/>
        <dbReference type="ChEBI" id="CHEBI:33019"/>
        <dbReference type="ChEBI" id="CHEBI:37565"/>
        <dbReference type="ChEBI" id="CHEBI:58805"/>
        <dbReference type="EC" id="2.7.7.65"/>
    </reaction>
</comment>
<dbReference type="InterPro" id="IPR043128">
    <property type="entry name" value="Rev_trsase/Diguanyl_cyclase"/>
</dbReference>
<dbReference type="RefSeq" id="WP_119909476.1">
    <property type="nucleotide sequence ID" value="NZ_QZCH01000002.1"/>
</dbReference>
<dbReference type="Pfam" id="PF00990">
    <property type="entry name" value="GGDEF"/>
    <property type="match status" value="1"/>
</dbReference>
<protein>
    <recommendedName>
        <fullName evidence="2">diguanylate cyclase</fullName>
        <ecNumber evidence="2">2.7.7.65</ecNumber>
    </recommendedName>
</protein>
<comment type="cofactor">
    <cofactor evidence="1">
        <name>Mg(2+)</name>
        <dbReference type="ChEBI" id="CHEBI:18420"/>
    </cofactor>
</comment>
<dbReference type="SMART" id="SM00267">
    <property type="entry name" value="GGDEF"/>
    <property type="match status" value="1"/>
</dbReference>
<gene>
    <name evidence="6" type="ORF">D1Z90_04160</name>
</gene>
<evidence type="ECO:0000256" key="2">
    <source>
        <dbReference type="ARBA" id="ARBA00012528"/>
    </source>
</evidence>
<dbReference type="Gene3D" id="3.30.70.270">
    <property type="match status" value="1"/>
</dbReference>
<dbReference type="NCBIfam" id="TIGR00254">
    <property type="entry name" value="GGDEF"/>
    <property type="match status" value="1"/>
</dbReference>
<evidence type="ECO:0000256" key="4">
    <source>
        <dbReference type="SAM" id="Coils"/>
    </source>
</evidence>
<dbReference type="PANTHER" id="PTHR45138:SF9">
    <property type="entry name" value="DIGUANYLATE CYCLASE DGCM-RELATED"/>
    <property type="match status" value="1"/>
</dbReference>
<dbReference type="GO" id="GO:0043709">
    <property type="term" value="P:cell adhesion involved in single-species biofilm formation"/>
    <property type="evidence" value="ECO:0007669"/>
    <property type="project" value="TreeGrafter"/>
</dbReference>
<dbReference type="AlphaFoldDB" id="A0A418YJ49"/>
<dbReference type="SUPFAM" id="SSF55781">
    <property type="entry name" value="GAF domain-like"/>
    <property type="match status" value="1"/>
</dbReference>
<evidence type="ECO:0000313" key="6">
    <source>
        <dbReference type="EMBL" id="RJG50675.1"/>
    </source>
</evidence>
<evidence type="ECO:0000256" key="1">
    <source>
        <dbReference type="ARBA" id="ARBA00001946"/>
    </source>
</evidence>
<feature type="coiled-coil region" evidence="4">
    <location>
        <begin position="319"/>
        <end position="350"/>
    </location>
</feature>
<proteinExistence type="predicted"/>
<keyword evidence="7" id="KW-1185">Reference proteome</keyword>
<name>A0A418YJ49_9GAMM</name>
<accession>A0A418YJ49</accession>
<reference evidence="6 7" key="2">
    <citation type="submission" date="2019-01" db="EMBL/GenBank/DDBJ databases">
        <title>Motilimonas pumilus sp. nov., isolated from the gut of sea cucumber (Apostichopus japonicus).</title>
        <authorList>
            <person name="Wang F.-Q."/>
            <person name="Ren L.-H."/>
            <person name="Lin Y.-W."/>
            <person name="Sun G.-H."/>
            <person name="Du Z.-J."/>
            <person name="Zhao J.-X."/>
            <person name="Liu X.-J."/>
            <person name="Liu L.-J."/>
        </authorList>
    </citation>
    <scope>NUCLEOTIDE SEQUENCE [LARGE SCALE GENOMIC DNA]</scope>
    <source>
        <strain evidence="6 7">PLHSC7-2</strain>
    </source>
</reference>
<dbReference type="PROSITE" id="PS50887">
    <property type="entry name" value="GGDEF"/>
    <property type="match status" value="1"/>
</dbReference>
<dbReference type="EMBL" id="QZCH01000002">
    <property type="protein sequence ID" value="RJG50675.1"/>
    <property type="molecule type" value="Genomic_DNA"/>
</dbReference>